<dbReference type="SUPFAM" id="SSF51294">
    <property type="entry name" value="Hedgehog/intein (Hint) domain"/>
    <property type="match status" value="1"/>
</dbReference>
<evidence type="ECO:0000313" key="4">
    <source>
        <dbReference type="EMBL" id="UNM16448.1"/>
    </source>
</evidence>
<dbReference type="EMBL" id="CP071872">
    <property type="protein sequence ID" value="UNM16448.1"/>
    <property type="molecule type" value="Genomic_DNA"/>
</dbReference>
<dbReference type="InterPro" id="IPR044929">
    <property type="entry name" value="DNA/RNA_non-sp_Endonuclease_sf"/>
</dbReference>
<feature type="domain" description="Hint" evidence="2">
    <location>
        <begin position="2272"/>
        <end position="2377"/>
    </location>
</feature>
<reference evidence="4 5" key="1">
    <citation type="submission" date="2021-03" db="EMBL/GenBank/DDBJ databases">
        <title>Complete genome of Streptomyces formicae strain 1H-GS9 (DSM 100524).</title>
        <authorList>
            <person name="Atanasov K.E."/>
            <person name="Altabella T."/>
            <person name="Ferrer A."/>
        </authorList>
    </citation>
    <scope>NUCLEOTIDE SEQUENCE [LARGE SCALE GENOMIC DNA]</scope>
    <source>
        <strain evidence="4 5">1H-GS9</strain>
    </source>
</reference>
<dbReference type="Gene3D" id="3.40.570.10">
    <property type="entry name" value="Extracellular Endonuclease, subunit A"/>
    <property type="match status" value="1"/>
</dbReference>
<dbReference type="CDD" id="cd00081">
    <property type="entry name" value="Hint"/>
    <property type="match status" value="1"/>
</dbReference>
<dbReference type="InterPro" id="IPR006530">
    <property type="entry name" value="YD"/>
</dbReference>
<dbReference type="Gene3D" id="2.170.16.10">
    <property type="entry name" value="Hedgehog/Intein (Hint) domain"/>
    <property type="match status" value="1"/>
</dbReference>
<dbReference type="Pfam" id="PF05593">
    <property type="entry name" value="RHS_repeat"/>
    <property type="match status" value="1"/>
</dbReference>
<evidence type="ECO:0000259" key="2">
    <source>
        <dbReference type="SMART" id="SM00306"/>
    </source>
</evidence>
<evidence type="ECO:0000313" key="5">
    <source>
        <dbReference type="Proteomes" id="UP000828924"/>
    </source>
</evidence>
<name>A0ABY3X352_9ACTN</name>
<dbReference type="Pfam" id="PF07591">
    <property type="entry name" value="PT-HINT"/>
    <property type="match status" value="1"/>
</dbReference>
<keyword evidence="5" id="KW-1185">Reference proteome</keyword>
<dbReference type="NCBIfam" id="TIGR03696">
    <property type="entry name" value="Rhs_assc_core"/>
    <property type="match status" value="1"/>
</dbReference>
<dbReference type="Gene3D" id="2.180.10.10">
    <property type="entry name" value="RHS repeat-associated core"/>
    <property type="match status" value="3"/>
</dbReference>
<gene>
    <name evidence="4" type="ORF">J4032_11035</name>
</gene>
<dbReference type="CDD" id="cd23451">
    <property type="entry name" value="beta-trefoil_Ricin_laminarinase"/>
    <property type="match status" value="1"/>
</dbReference>
<dbReference type="SUPFAM" id="SSF50370">
    <property type="entry name" value="Ricin B-like lectins"/>
    <property type="match status" value="1"/>
</dbReference>
<evidence type="ECO:0000259" key="3">
    <source>
        <dbReference type="SMART" id="SM00458"/>
    </source>
</evidence>
<dbReference type="InterPro" id="IPR044927">
    <property type="entry name" value="Endonuclea_NS_2"/>
</dbReference>
<dbReference type="InterPro" id="IPR030934">
    <property type="entry name" value="Intein_C"/>
</dbReference>
<feature type="region of interest" description="Disordered" evidence="1">
    <location>
        <begin position="2204"/>
        <end position="2314"/>
    </location>
</feature>
<sequence length="2557" mass="272536">MPGAYAVPPPNDNRLGVDLVDLPEAEATPGENGGSLAEMTTHEVPPVVDYEPTKTAAPAGAAAVETVTGLTAGETVPVGTLPVGVGAPESATAEEATALEGDWQVALADQSELADTGIEGLVFTVTPPATATGKAVVAVDYTDFAELYGANWADRLQLVQYPQCFLTTPDVEGCDEPTEVDTQNVTEAKSEDEPGDGVLDGERRIEATVDVASLTDPGAGGASPAAAKDGTDAVTDALYRPSAAKTSATTVGATALTAAAAESGSSVFVAQSSGGGSKGDFSATPLVSAGSWTAGSSSGGFSYSYAMQVPQVPGGPAPSVAFGYNSQVVDGRTSASNNQPSWIGDGWEYNAGSITRTYKSCRDDRESGANNATRKTGDLCWGSYNATMTLGGTTTELVLPDGADPESDKWVTANGDGSRVELVKDTGFGNGDADGEYWRVTTRDGMQYYFGRHKLPGWSDNGTAADDPVTDSVFTVPVSGNHSGEPCYNATFAGSFCKQAWRWNLDYVVDPQGNAMSLWWEKETNYFAQNLKFKTPVKYDRGGYLSRIDYGQRESTLFSAAPVARVSFAVDERCFTEDGIACTDANFTAGDFAKNRIWYDTPADLYCSGASGKECYVPVPTFWSRKRLASVTTLAQRTEGSTALSKVDAWTLQQALPADRTDEGVALWLESISRTGFDPAGEVIALRPVQFVANTASMPNRVKEGASDPNPVFDRLRIERVVNEYGGETLVDYAAPVGACASGSGFPKPEENTGRCFPAYWHPDPDKADESIDWFHKYVVDNVQELAGITGTPPTTTSYEYVGGGAWGLNQAEFSKKKTRTYDQWRGYELVRTITGADRTDTYQGTQQSMSETRYFRGMDGDPLPGGGKRSVELKDSTGATIAVDRLAYQGRVAETLTYNRNGGDLLTRSVDYPAHQVLATRTRDGGIPALQAFRVMADHSISVTRASGTLPGDTRTWRTTRTSTEHEDTYGLPVKVESQGDTGKTGDETCSVMAYVHNTSKHLIGLSKETLTTAGTCADAASATAEDWISGSRVAYDQGAFGAAPGVGLATTTWEVSGAGGGWTQGGTVEYDTYGRPTRTTNAEGKADTTTYDPPTGQVHAITTMNPLLHASTTEIEPGRGTTLKETDANGRTTVYAYDALGRATKGWNINQPASEPPSVKFEYNTTAGEPVSVVTEALREDGEYDTSTVFYDGLGRERQRQDPAVGDGRLITDIKYSANGTIERTNNAYYATGEPQKVMYEVESDFNVPNATLYKYDGAGRLLQETPYEAGTERPEKASKYEYGFDYSVAVEPTGAATQRSWTDALGRTVQVDTFTDPTRTVARTTKYAYDARGDKVRATEHKTTAAAASATWSWEYDARGRLVSATDPDAGTTSTTYDTLNRPVTTTKTVNGQPLTVWSGYDALSRPTEQRLGSSTGTKLTEFTYDSLSGAKGLPVSSTRYTDNLAYTTSITGYTPDYKPTGKKLTLPSTTALLWGLEPSYTYSYDYTKMGQPRSVTLPKAGALAAEKVITRYNQDGLPVSTSGLDWYTAETSYSAYGEVTRTATGEHPNRVWTTNLFDERTGELTESIVDRESITDTTVVPDHRVNSRKYAYDPAGNVTSVADTSNAVTDRQCFTYDHLGQLTEAWTAPGASCKAAGKNTAEPEYADGTKNVTANNNGYWQSYSYDEVGNRKELVKHDPAFDAAKDATTTYKYGENGKPHTLTSLTSTYTSDAGAQITEDAAFEYDESGNTTTRTYGADEQALTWTWDGKVEKVTGFGENGSGPWNGLAGKCLDLGGASTTPGTAIQLYSCNSSKAQNFRIDAASASDPTTGSLKILGMCAMPKDGATANGTLVVIAACTGAENQKWQTIAAGHKLKHIASGRCLDVPSANSADGTDLQLYTCDTNGTAQSWAPANETTYIYGPGGERLLALNGSERTLYLGDTTVAMTVNGAHSYTERYYAQPGAPTVMRHVLGNSAPNLSAQITDQNGTAYLNVTLAAGNKPQFSKTDPFGVKRSETNSWRSHRGYIGGDQDIGSGLVHLGAREYDPALGRFISADPVLDLNDPVQKSGYVYCENNPVTYADPTGLASENPGVEFGGPSNGEIAAANATLNTSISSVILSIGWAALKEFVGWNDVVGCFSRGDLWACGSLFANAIPWTKLFKVAGVIAAAYRIAKAIGALMKAKEQARKILALARKAAELARKAAEAKKKAAARAAQLKKRAEQAATRAAKAAAKKTGNQVQKQARNQARQASKPIAKKEAASKPPAKKAAEPEPEAQAKPSGTCPSSFVPGTQVLMADGTTKPIKDVKNGDKVLATDPETGETSVETVTAERKSRGFKHFVKVTVDTDGDKGTKTASITATDKHPFWVPELGKWLDATDLTTGQWLQTGTGTYVQITALQRWTSKSAATVHNLTVSDLHTYYVLAGATPVLVHNCGEIDYGSIDAAGRRSGIVAIVTPAMLGTGGKATQRMGDNLPGFVSGANGDARGHLLPKALGGSGNTPENFVRTTASIDNGVMNKFEQEIAAYVAKGNTIMYAGTPHYRAGSNVPFAVTIEAFDDTGWSMGRTFFQ</sequence>
<feature type="region of interest" description="Disordered" evidence="1">
    <location>
        <begin position="172"/>
        <end position="199"/>
    </location>
</feature>
<dbReference type="InterPro" id="IPR050708">
    <property type="entry name" value="T6SS_VgrG/RHS"/>
</dbReference>
<dbReference type="Pfam" id="PF00652">
    <property type="entry name" value="Ricin_B_lectin"/>
    <property type="match status" value="1"/>
</dbReference>
<dbReference type="InterPro" id="IPR031325">
    <property type="entry name" value="RHS_repeat"/>
</dbReference>
<dbReference type="InterPro" id="IPR035992">
    <property type="entry name" value="Ricin_B-like_lectins"/>
</dbReference>
<dbReference type="InterPro" id="IPR022385">
    <property type="entry name" value="Rhs_assc_core"/>
</dbReference>
<protein>
    <submittedName>
        <fullName evidence="4">Ricin-type beta-trefoil lectin domain protein</fullName>
    </submittedName>
</protein>
<feature type="compositionally biased region" description="Low complexity" evidence="1">
    <location>
        <begin position="2210"/>
        <end position="2223"/>
    </location>
</feature>
<evidence type="ECO:0000256" key="1">
    <source>
        <dbReference type="SAM" id="MobiDB-lite"/>
    </source>
</evidence>
<dbReference type="SMART" id="SM00458">
    <property type="entry name" value="RICIN"/>
    <property type="match status" value="1"/>
</dbReference>
<dbReference type="PROSITE" id="PS50818">
    <property type="entry name" value="INTEIN_C_TER"/>
    <property type="match status" value="1"/>
</dbReference>
<dbReference type="SMART" id="SM00306">
    <property type="entry name" value="HintN"/>
    <property type="match status" value="1"/>
</dbReference>
<proteinExistence type="predicted"/>
<feature type="region of interest" description="Disordered" evidence="1">
    <location>
        <begin position="1069"/>
        <end position="1096"/>
    </location>
</feature>
<dbReference type="InterPro" id="IPR036844">
    <property type="entry name" value="Hint_dom_sf"/>
</dbReference>
<organism evidence="4 5">
    <name type="scientific">Streptomyces formicae</name>
    <dbReference type="NCBI Taxonomy" id="1616117"/>
    <lineage>
        <taxon>Bacteria</taxon>
        <taxon>Bacillati</taxon>
        <taxon>Actinomycetota</taxon>
        <taxon>Actinomycetes</taxon>
        <taxon>Kitasatosporales</taxon>
        <taxon>Streptomycetaceae</taxon>
        <taxon>Streptomyces</taxon>
    </lineage>
</organism>
<dbReference type="PANTHER" id="PTHR32305:SF17">
    <property type="entry name" value="TRNA NUCLEASE WAPA"/>
    <property type="match status" value="1"/>
</dbReference>
<dbReference type="InterPro" id="IPR003587">
    <property type="entry name" value="Hint_dom_N"/>
</dbReference>
<dbReference type="Gene3D" id="2.80.10.50">
    <property type="match status" value="1"/>
</dbReference>
<feature type="compositionally biased region" description="Polar residues" evidence="1">
    <location>
        <begin position="2224"/>
        <end position="2237"/>
    </location>
</feature>
<accession>A0ABY3X352</accession>
<dbReference type="NCBIfam" id="TIGR01643">
    <property type="entry name" value="YD_repeat_2x"/>
    <property type="match status" value="1"/>
</dbReference>
<feature type="domain" description="Ricin B lectin" evidence="3">
    <location>
        <begin position="1766"/>
        <end position="1899"/>
    </location>
</feature>
<dbReference type="Pfam" id="PF13930">
    <property type="entry name" value="Endonuclea_NS_2"/>
    <property type="match status" value="1"/>
</dbReference>
<dbReference type="InterPro" id="IPR000772">
    <property type="entry name" value="Ricin_B_lectin"/>
</dbReference>
<dbReference type="PROSITE" id="PS50231">
    <property type="entry name" value="RICIN_B_LECTIN"/>
    <property type="match status" value="1"/>
</dbReference>
<dbReference type="PANTHER" id="PTHR32305">
    <property type="match status" value="1"/>
</dbReference>
<dbReference type="Proteomes" id="UP000828924">
    <property type="component" value="Chromosome"/>
</dbReference>
<feature type="compositionally biased region" description="Polar residues" evidence="1">
    <location>
        <begin position="1079"/>
        <end position="1094"/>
    </location>
</feature>